<keyword evidence="1" id="KW-1133">Transmembrane helix</keyword>
<evidence type="ECO:0000313" key="3">
    <source>
        <dbReference type="Proteomes" id="UP000198816"/>
    </source>
</evidence>
<dbReference type="STRING" id="1058.SAMN05421783_112123"/>
<dbReference type="EMBL" id="FNNZ01000012">
    <property type="protein sequence ID" value="SDX02326.1"/>
    <property type="molecule type" value="Genomic_DNA"/>
</dbReference>
<accession>A0A1H2YB01</accession>
<protein>
    <recommendedName>
        <fullName evidence="4">Integrating conjugative element membrane protein, PFL_4697 family</fullName>
    </recommendedName>
</protein>
<dbReference type="OrthoDB" id="9128627at2"/>
<proteinExistence type="predicted"/>
<organism evidence="2 3">
    <name type="scientific">Thiocapsa roseopersicina</name>
    <dbReference type="NCBI Taxonomy" id="1058"/>
    <lineage>
        <taxon>Bacteria</taxon>
        <taxon>Pseudomonadati</taxon>
        <taxon>Pseudomonadota</taxon>
        <taxon>Gammaproteobacteria</taxon>
        <taxon>Chromatiales</taxon>
        <taxon>Chromatiaceae</taxon>
        <taxon>Thiocapsa</taxon>
    </lineage>
</organism>
<feature type="transmembrane region" description="Helical" evidence="1">
    <location>
        <begin position="185"/>
        <end position="204"/>
    </location>
</feature>
<keyword evidence="1" id="KW-0472">Membrane</keyword>
<evidence type="ECO:0000313" key="2">
    <source>
        <dbReference type="EMBL" id="SDX02326.1"/>
    </source>
</evidence>
<evidence type="ECO:0000256" key="1">
    <source>
        <dbReference type="SAM" id="Phobius"/>
    </source>
</evidence>
<name>A0A1H2YB01_THIRO</name>
<keyword evidence="3" id="KW-1185">Reference proteome</keyword>
<evidence type="ECO:0008006" key="4">
    <source>
        <dbReference type="Google" id="ProtNLM"/>
    </source>
</evidence>
<keyword evidence="1" id="KW-0812">Transmembrane</keyword>
<dbReference type="Proteomes" id="UP000198816">
    <property type="component" value="Unassembled WGS sequence"/>
</dbReference>
<dbReference type="AlphaFoldDB" id="A0A1H2YB01"/>
<feature type="transmembrane region" description="Helical" evidence="1">
    <location>
        <begin position="119"/>
        <end position="142"/>
    </location>
</feature>
<dbReference type="InterPro" id="IPR022266">
    <property type="entry name" value="DtrJ-like"/>
</dbReference>
<sequence length="210" mass="23182">MWLWAVASTLLLFVLELVLFASFIPSDWAHGVEQTERRELVEILGADAAQGIVARGARWYDTLFVETGIAPWTYRLVATGPGVESGYGLEPIGASPAWAWLRGRLDVIWGAFAQALRRIALLLAWWPFMAIVLTAAIGDGWLRRRIRQYGFVYASPLAHHTALRILLALWLIVGLLLFAPIAMPVLAVPVLGVVSALCVAFVVTHTQKQL</sequence>
<dbReference type="Pfam" id="PF14348">
    <property type="entry name" value="DtrJ-like"/>
    <property type="match status" value="1"/>
</dbReference>
<gene>
    <name evidence="2" type="ORF">SAMN05421783_112123</name>
</gene>
<reference evidence="3" key="1">
    <citation type="submission" date="2016-10" db="EMBL/GenBank/DDBJ databases">
        <authorList>
            <person name="Varghese N."/>
            <person name="Submissions S."/>
        </authorList>
    </citation>
    <scope>NUCLEOTIDE SEQUENCE [LARGE SCALE GENOMIC DNA]</scope>
    <source>
        <strain evidence="3">DSM 217</strain>
    </source>
</reference>